<comment type="caution">
    <text evidence="4">The sequence shown here is derived from an EMBL/GenBank/DDBJ whole genome shotgun (WGS) entry which is preliminary data.</text>
</comment>
<dbReference type="AlphaFoldDB" id="A0A2T1KP51"/>
<proteinExistence type="inferred from homology"/>
<comment type="similarity">
    <text evidence="1">Belongs to the leucine-binding protein family.</text>
</comment>
<dbReference type="InterPro" id="IPR028081">
    <property type="entry name" value="Leu-bd"/>
</dbReference>
<gene>
    <name evidence="4" type="ORF">C7H09_05075</name>
</gene>
<dbReference type="Pfam" id="PF13458">
    <property type="entry name" value="Peripla_BP_6"/>
    <property type="match status" value="1"/>
</dbReference>
<evidence type="ECO:0000313" key="5">
    <source>
        <dbReference type="Proteomes" id="UP000239866"/>
    </source>
</evidence>
<evidence type="ECO:0000259" key="3">
    <source>
        <dbReference type="Pfam" id="PF13458"/>
    </source>
</evidence>
<organism evidence="4 5">
    <name type="scientific">Marinobacter fuscus</name>
    <dbReference type="NCBI Taxonomy" id="2109942"/>
    <lineage>
        <taxon>Bacteria</taxon>
        <taxon>Pseudomonadati</taxon>
        <taxon>Pseudomonadota</taxon>
        <taxon>Gammaproteobacteria</taxon>
        <taxon>Pseudomonadales</taxon>
        <taxon>Marinobacteraceae</taxon>
        <taxon>Marinobacter</taxon>
    </lineage>
</organism>
<evidence type="ECO:0000313" key="4">
    <source>
        <dbReference type="EMBL" id="PSF11931.1"/>
    </source>
</evidence>
<dbReference type="Gene3D" id="3.40.50.2300">
    <property type="match status" value="2"/>
</dbReference>
<evidence type="ECO:0000256" key="2">
    <source>
        <dbReference type="ARBA" id="ARBA00022729"/>
    </source>
</evidence>
<dbReference type="EMBL" id="PXNP01000019">
    <property type="protein sequence ID" value="PSF11931.1"/>
    <property type="molecule type" value="Genomic_DNA"/>
</dbReference>
<sequence>MLRGKLPFIAITASLFITSSANSEEIGALFPLSGPNATYGDIFMSGADLAVRHANEDKMLSDDLSIIYEDSQALPQQGVVAMNKLVNVEAVPYVLSAFTGVSKAISTLAQRSQTVAVNGGGVGPDLAELGEYFWNVIPLANNEVGALVRYAVNDLGHKRFVLVYVDDPLGESIQKELEKSLPPLGAELVDAHSIASSAQQFSGVAARVRSANPDMVYVASYGSQQLQIVKQLRDNGVKAQIASYSAFSVPELQQQEEALGSLFTTQSIDWDSEDPITKRFVDDYNAEHGKNPTSYIANYYNAVRVFALLAQDLEEQGKEITGANLLAQRKATDTFKLVGGEVSFQENGTLLAPIQVLEVDGSGSGKVVFVNTAE</sequence>
<dbReference type="PANTHER" id="PTHR30483">
    <property type="entry name" value="LEUCINE-SPECIFIC-BINDING PROTEIN"/>
    <property type="match status" value="1"/>
</dbReference>
<dbReference type="InterPro" id="IPR028082">
    <property type="entry name" value="Peripla_BP_I"/>
</dbReference>
<evidence type="ECO:0000256" key="1">
    <source>
        <dbReference type="ARBA" id="ARBA00010062"/>
    </source>
</evidence>
<dbReference type="SUPFAM" id="SSF53822">
    <property type="entry name" value="Periplasmic binding protein-like I"/>
    <property type="match status" value="1"/>
</dbReference>
<keyword evidence="2" id="KW-0732">Signal</keyword>
<dbReference type="RefSeq" id="WP_106761525.1">
    <property type="nucleotide sequence ID" value="NZ_PXNP01000019.1"/>
</dbReference>
<name>A0A2T1KP51_9GAMM</name>
<dbReference type="OrthoDB" id="9768386at2"/>
<protein>
    <submittedName>
        <fullName evidence="4">Branched-chain amino acid ABC transporter substrate-binding protein</fullName>
    </submittedName>
</protein>
<dbReference type="Proteomes" id="UP000239866">
    <property type="component" value="Unassembled WGS sequence"/>
</dbReference>
<reference evidence="4 5" key="1">
    <citation type="submission" date="2018-03" db="EMBL/GenBank/DDBJ databases">
        <title>Marinobacter brunus sp. nov., a marine bacterium of Gamma-proteobacteria isolated from the surface seawater of the South China Sea.</title>
        <authorList>
            <person name="Cheng H."/>
            <person name="Wu Y.-H."/>
            <person name="Xamxidin M."/>
            <person name="Xu X.-W."/>
        </authorList>
    </citation>
    <scope>NUCLEOTIDE SEQUENCE [LARGE SCALE GENOMIC DNA]</scope>
    <source>
        <strain evidence="4 5">NH169-3</strain>
    </source>
</reference>
<dbReference type="PANTHER" id="PTHR30483:SF6">
    <property type="entry name" value="PERIPLASMIC BINDING PROTEIN OF ABC TRANSPORTER FOR NATURAL AMINO ACIDS"/>
    <property type="match status" value="1"/>
</dbReference>
<keyword evidence="5" id="KW-1185">Reference proteome</keyword>
<accession>A0A2T1KP51</accession>
<dbReference type="InterPro" id="IPR051010">
    <property type="entry name" value="BCAA_transport"/>
</dbReference>
<feature type="domain" description="Leucine-binding protein" evidence="3">
    <location>
        <begin position="26"/>
        <end position="362"/>
    </location>
</feature>